<keyword evidence="2" id="KW-1185">Reference proteome</keyword>
<dbReference type="Proteomes" id="UP000828390">
    <property type="component" value="Unassembled WGS sequence"/>
</dbReference>
<comment type="caution">
    <text evidence="1">The sequence shown here is derived from an EMBL/GenBank/DDBJ whole genome shotgun (WGS) entry which is preliminary data.</text>
</comment>
<reference evidence="1" key="1">
    <citation type="journal article" date="2019" name="bioRxiv">
        <title>The Genome of the Zebra Mussel, Dreissena polymorpha: A Resource for Invasive Species Research.</title>
        <authorList>
            <person name="McCartney M.A."/>
            <person name="Auch B."/>
            <person name="Kono T."/>
            <person name="Mallez S."/>
            <person name="Zhang Y."/>
            <person name="Obille A."/>
            <person name="Becker A."/>
            <person name="Abrahante J.E."/>
            <person name="Garbe J."/>
            <person name="Badalamenti J.P."/>
            <person name="Herman A."/>
            <person name="Mangelson H."/>
            <person name="Liachko I."/>
            <person name="Sullivan S."/>
            <person name="Sone E.D."/>
            <person name="Koren S."/>
            <person name="Silverstein K.A.T."/>
            <person name="Beckman K.B."/>
            <person name="Gohl D.M."/>
        </authorList>
    </citation>
    <scope>NUCLEOTIDE SEQUENCE</scope>
    <source>
        <strain evidence="1">Duluth1</strain>
        <tissue evidence="1">Whole animal</tissue>
    </source>
</reference>
<dbReference type="AlphaFoldDB" id="A0A9D4QRG7"/>
<reference evidence="1" key="2">
    <citation type="submission" date="2020-11" db="EMBL/GenBank/DDBJ databases">
        <authorList>
            <person name="McCartney M.A."/>
            <person name="Auch B."/>
            <person name="Kono T."/>
            <person name="Mallez S."/>
            <person name="Becker A."/>
            <person name="Gohl D.M."/>
            <person name="Silverstein K.A.T."/>
            <person name="Koren S."/>
            <person name="Bechman K.B."/>
            <person name="Herman A."/>
            <person name="Abrahante J.E."/>
            <person name="Garbe J."/>
        </authorList>
    </citation>
    <scope>NUCLEOTIDE SEQUENCE</scope>
    <source>
        <strain evidence="1">Duluth1</strain>
        <tissue evidence="1">Whole animal</tissue>
    </source>
</reference>
<dbReference type="EMBL" id="JAIWYP010000004">
    <property type="protein sequence ID" value="KAH3839595.1"/>
    <property type="molecule type" value="Genomic_DNA"/>
</dbReference>
<protein>
    <submittedName>
        <fullName evidence="1">Uncharacterized protein</fullName>
    </submittedName>
</protein>
<evidence type="ECO:0000313" key="2">
    <source>
        <dbReference type="Proteomes" id="UP000828390"/>
    </source>
</evidence>
<name>A0A9D4QRG7_DREPO</name>
<accession>A0A9D4QRG7</accession>
<evidence type="ECO:0000313" key="1">
    <source>
        <dbReference type="EMBL" id="KAH3839595.1"/>
    </source>
</evidence>
<sequence>MKKFLKVAVVFGYGFYLATGRSRVRSPLWEPSLDLPQRDQVLALDPGNGLEIVSVSMRPSMQSS</sequence>
<organism evidence="1 2">
    <name type="scientific">Dreissena polymorpha</name>
    <name type="common">Zebra mussel</name>
    <name type="synonym">Mytilus polymorpha</name>
    <dbReference type="NCBI Taxonomy" id="45954"/>
    <lineage>
        <taxon>Eukaryota</taxon>
        <taxon>Metazoa</taxon>
        <taxon>Spiralia</taxon>
        <taxon>Lophotrochozoa</taxon>
        <taxon>Mollusca</taxon>
        <taxon>Bivalvia</taxon>
        <taxon>Autobranchia</taxon>
        <taxon>Heteroconchia</taxon>
        <taxon>Euheterodonta</taxon>
        <taxon>Imparidentia</taxon>
        <taxon>Neoheterodontei</taxon>
        <taxon>Myida</taxon>
        <taxon>Dreissenoidea</taxon>
        <taxon>Dreissenidae</taxon>
        <taxon>Dreissena</taxon>
    </lineage>
</organism>
<gene>
    <name evidence="1" type="ORF">DPMN_113027</name>
</gene>
<proteinExistence type="predicted"/>